<dbReference type="Pfam" id="PF01702">
    <property type="entry name" value="TGT"/>
    <property type="match status" value="1"/>
</dbReference>
<dbReference type="Proteomes" id="UP001485043">
    <property type="component" value="Unassembled WGS sequence"/>
</dbReference>
<dbReference type="EMBL" id="JALJOV010001411">
    <property type="protein sequence ID" value="KAK9848248.1"/>
    <property type="molecule type" value="Genomic_DNA"/>
</dbReference>
<evidence type="ECO:0000313" key="4">
    <source>
        <dbReference type="Proteomes" id="UP001485043"/>
    </source>
</evidence>
<dbReference type="PANTHER" id="PTHR43530">
    <property type="entry name" value="QUEUINE TRNA-RIBOSYLTRANSFERASE CATALYTIC SUBUNIT 1"/>
    <property type="match status" value="1"/>
</dbReference>
<dbReference type="GO" id="GO:0008479">
    <property type="term" value="F:tRNA-guanosine(34) queuine transglycosylase activity"/>
    <property type="evidence" value="ECO:0007669"/>
    <property type="project" value="TreeGrafter"/>
</dbReference>
<evidence type="ECO:0000313" key="3">
    <source>
        <dbReference type="EMBL" id="KAK9848248.1"/>
    </source>
</evidence>
<organism evidence="3 4">
    <name type="scientific">Apatococcus fuscideae</name>
    <dbReference type="NCBI Taxonomy" id="2026836"/>
    <lineage>
        <taxon>Eukaryota</taxon>
        <taxon>Viridiplantae</taxon>
        <taxon>Chlorophyta</taxon>
        <taxon>core chlorophytes</taxon>
        <taxon>Trebouxiophyceae</taxon>
        <taxon>Chlorellales</taxon>
        <taxon>Chlorellaceae</taxon>
        <taxon>Apatococcus</taxon>
    </lineage>
</organism>
<protein>
    <recommendedName>
        <fullName evidence="2">tRNA-guanine(15) transglycosylase-like domain-containing protein</fullName>
    </recommendedName>
</protein>
<keyword evidence="4" id="KW-1185">Reference proteome</keyword>
<feature type="domain" description="tRNA-guanine(15) transglycosylase-like" evidence="2">
    <location>
        <begin position="2"/>
        <end position="166"/>
    </location>
</feature>
<name>A0AAW1SMS2_9CHLO</name>
<dbReference type="SUPFAM" id="SSF51713">
    <property type="entry name" value="tRNA-guanine transglycosylase"/>
    <property type="match status" value="1"/>
</dbReference>
<feature type="non-terminal residue" evidence="3">
    <location>
        <position position="1"/>
    </location>
</feature>
<gene>
    <name evidence="3" type="ORF">WJX84_009023</name>
</gene>
<proteinExistence type="predicted"/>
<dbReference type="PANTHER" id="PTHR43530:SF1">
    <property type="entry name" value="QUEUINE TRNA-RIBOSYLTRANSFERASE CATALYTIC SUBUNIT 1"/>
    <property type="match status" value="1"/>
</dbReference>
<dbReference type="GO" id="GO:0005829">
    <property type="term" value="C:cytosol"/>
    <property type="evidence" value="ECO:0007669"/>
    <property type="project" value="TreeGrafter"/>
</dbReference>
<dbReference type="AlphaFoldDB" id="A0AAW1SMS2"/>
<comment type="caution">
    <text evidence="3">The sequence shown here is derived from an EMBL/GenBank/DDBJ whole genome shotgun (WGS) entry which is preliminary data.</text>
</comment>
<evidence type="ECO:0000256" key="1">
    <source>
        <dbReference type="ARBA" id="ARBA00022833"/>
    </source>
</evidence>
<dbReference type="NCBIfam" id="TIGR00449">
    <property type="entry name" value="tgt_general"/>
    <property type="match status" value="1"/>
</dbReference>
<reference evidence="3 4" key="1">
    <citation type="journal article" date="2024" name="Nat. Commun.">
        <title>Phylogenomics reveals the evolutionary origins of lichenization in chlorophyte algae.</title>
        <authorList>
            <person name="Puginier C."/>
            <person name="Libourel C."/>
            <person name="Otte J."/>
            <person name="Skaloud P."/>
            <person name="Haon M."/>
            <person name="Grisel S."/>
            <person name="Petersen M."/>
            <person name="Berrin J.G."/>
            <person name="Delaux P.M."/>
            <person name="Dal Grande F."/>
            <person name="Keller J."/>
        </authorList>
    </citation>
    <scope>NUCLEOTIDE SEQUENCE [LARGE SCALE GENOMIC DNA]</scope>
    <source>
        <strain evidence="3 4">SAG 2523</strain>
    </source>
</reference>
<sequence length="186" mass="20571">GLVARNLPGYAIGGLAGGEDKECFWRMVSFCTARLPVDKPRYVMGIGYPMDIVVCSALGADMYDSVYPTRTARFGVALVPEGVLKLKTAACANDFRPIDDSCDCMTCKRYTRAFLQGLVARDLPFAAHLVTYHNIAYMQRLGRDIRSAISQQRFPAFVHDFVHRHHPQGDIPAWICNALEAAGISL</sequence>
<evidence type="ECO:0000259" key="2">
    <source>
        <dbReference type="Pfam" id="PF01702"/>
    </source>
</evidence>
<dbReference type="InterPro" id="IPR002616">
    <property type="entry name" value="tRNA_ribo_trans-like"/>
</dbReference>
<dbReference type="GO" id="GO:0006400">
    <property type="term" value="P:tRNA modification"/>
    <property type="evidence" value="ECO:0007669"/>
    <property type="project" value="InterPro"/>
</dbReference>
<accession>A0AAW1SMS2</accession>
<dbReference type="InterPro" id="IPR036511">
    <property type="entry name" value="TGT-like_sf"/>
</dbReference>
<keyword evidence="1" id="KW-0862">Zinc</keyword>
<dbReference type="Gene3D" id="3.20.20.105">
    <property type="entry name" value="Queuine tRNA-ribosyltransferase-like"/>
    <property type="match status" value="1"/>
</dbReference>